<dbReference type="PROSITE" id="PS00893">
    <property type="entry name" value="NUDIX_BOX"/>
    <property type="match status" value="1"/>
</dbReference>
<dbReference type="RefSeq" id="WP_187996134.1">
    <property type="nucleotide sequence ID" value="NZ_JACEXG010000001.1"/>
</dbReference>
<dbReference type="PANTHER" id="PTHR43046">
    <property type="entry name" value="GDP-MANNOSE MANNOSYL HYDROLASE"/>
    <property type="match status" value="1"/>
</dbReference>
<name>A0ABS2TDF0_9ACTO</name>
<reference evidence="5" key="1">
    <citation type="submission" date="2021-02" db="EMBL/GenBank/DDBJ databases">
        <title>Leucobacter sp. CX169.</title>
        <authorList>
            <person name="Cheng Y."/>
        </authorList>
    </citation>
    <scope>NUCLEOTIDE SEQUENCE [LARGE SCALE GENOMIC DNA]</scope>
    <source>
        <strain evidence="5">JY899</strain>
    </source>
</reference>
<evidence type="ECO:0000256" key="2">
    <source>
        <dbReference type="ARBA" id="ARBA00022801"/>
    </source>
</evidence>
<proteinExistence type="predicted"/>
<accession>A0ABS2TDF0</accession>
<feature type="domain" description="Nudix hydrolase" evidence="3">
    <location>
        <begin position="19"/>
        <end position="147"/>
    </location>
</feature>
<dbReference type="EMBL" id="JAFFJS010000001">
    <property type="protein sequence ID" value="MBM9432684.1"/>
    <property type="molecule type" value="Genomic_DNA"/>
</dbReference>
<dbReference type="Gene3D" id="3.90.79.10">
    <property type="entry name" value="Nucleoside Triphosphate Pyrophosphohydrolase"/>
    <property type="match status" value="1"/>
</dbReference>
<comment type="caution">
    <text evidence="4">The sequence shown here is derived from an EMBL/GenBank/DDBJ whole genome shotgun (WGS) entry which is preliminary data.</text>
</comment>
<keyword evidence="5" id="KW-1185">Reference proteome</keyword>
<dbReference type="SUPFAM" id="SSF55811">
    <property type="entry name" value="Nudix"/>
    <property type="match status" value="1"/>
</dbReference>
<dbReference type="InterPro" id="IPR015797">
    <property type="entry name" value="NUDIX_hydrolase-like_dom_sf"/>
</dbReference>
<dbReference type="GO" id="GO:0016787">
    <property type="term" value="F:hydrolase activity"/>
    <property type="evidence" value="ECO:0007669"/>
    <property type="project" value="UniProtKB-KW"/>
</dbReference>
<protein>
    <submittedName>
        <fullName evidence="4">NUDIX hydrolase</fullName>
    </submittedName>
</protein>
<organism evidence="4 5">
    <name type="scientific">Flaviflexus equikiangi</name>
    <dbReference type="NCBI Taxonomy" id="2758573"/>
    <lineage>
        <taxon>Bacteria</taxon>
        <taxon>Bacillati</taxon>
        <taxon>Actinomycetota</taxon>
        <taxon>Actinomycetes</taxon>
        <taxon>Actinomycetales</taxon>
        <taxon>Actinomycetaceae</taxon>
        <taxon>Flaviflexus</taxon>
    </lineage>
</organism>
<sequence length="274" mass="29094">MGSSADGIVYCACGSRHWGRAGAAGVLAWRDRGETEVILQLRAEWSMSGGTWGIPGGAIGFDETPLEGAIREAHEEAGLEPARVWAATTLTHPDWSYTTVVAEAAPHQAALVTDHESDAMEWVPWHALDGRVLMPAFEQSVPLMSTLLGRTLLVVDPSQLEAGWEDALPLLGMRGIGADVLPAEYRDAIDHRVGPDRTVTLFPDIALRGSGRPLTAASYPGTIAPTMGWTEGAEAVDMGAYDRVVTVGGSADGLTIAPSIIRGFISQPQRAQTD</sequence>
<gene>
    <name evidence="4" type="ORF">JVW63_03065</name>
</gene>
<evidence type="ECO:0000313" key="4">
    <source>
        <dbReference type="EMBL" id="MBM9432684.1"/>
    </source>
</evidence>
<dbReference type="InterPro" id="IPR020084">
    <property type="entry name" value="NUDIX_hydrolase_CS"/>
</dbReference>
<dbReference type="PROSITE" id="PS51462">
    <property type="entry name" value="NUDIX"/>
    <property type="match status" value="1"/>
</dbReference>
<evidence type="ECO:0000256" key="1">
    <source>
        <dbReference type="ARBA" id="ARBA00001946"/>
    </source>
</evidence>
<dbReference type="PANTHER" id="PTHR43046:SF2">
    <property type="entry name" value="8-OXO-DGTP DIPHOSPHATASE-RELATED"/>
    <property type="match status" value="1"/>
</dbReference>
<comment type="cofactor">
    <cofactor evidence="1">
        <name>Mg(2+)</name>
        <dbReference type="ChEBI" id="CHEBI:18420"/>
    </cofactor>
</comment>
<evidence type="ECO:0000313" key="5">
    <source>
        <dbReference type="Proteomes" id="UP000705983"/>
    </source>
</evidence>
<dbReference type="InterPro" id="IPR000086">
    <property type="entry name" value="NUDIX_hydrolase_dom"/>
</dbReference>
<evidence type="ECO:0000259" key="3">
    <source>
        <dbReference type="PROSITE" id="PS51462"/>
    </source>
</evidence>
<dbReference type="Proteomes" id="UP000705983">
    <property type="component" value="Unassembled WGS sequence"/>
</dbReference>
<keyword evidence="2 4" id="KW-0378">Hydrolase</keyword>
<dbReference type="Pfam" id="PF00293">
    <property type="entry name" value="NUDIX"/>
    <property type="match status" value="1"/>
</dbReference>